<evidence type="ECO:0000259" key="2">
    <source>
        <dbReference type="Pfam" id="PF07331"/>
    </source>
</evidence>
<accession>A0A1U9ZA20</accession>
<gene>
    <name evidence="3" type="ORF">Mame_05243</name>
</gene>
<keyword evidence="1" id="KW-0472">Membrane</keyword>
<keyword evidence="4" id="KW-1185">Reference proteome</keyword>
<feature type="transmembrane region" description="Helical" evidence="1">
    <location>
        <begin position="38"/>
        <end position="56"/>
    </location>
</feature>
<evidence type="ECO:0000256" key="1">
    <source>
        <dbReference type="SAM" id="Phobius"/>
    </source>
</evidence>
<dbReference type="RefSeq" id="WP_155122315.1">
    <property type="nucleotide sequence ID" value="NZ_AQWH01000034.1"/>
</dbReference>
<keyword evidence="1" id="KW-0812">Transmembrane</keyword>
<dbReference type="Proteomes" id="UP000191135">
    <property type="component" value="Plasmid pMM170"/>
</dbReference>
<dbReference type="AlphaFoldDB" id="A0A1U9ZA20"/>
<organism evidence="3 4">
    <name type="scientific">Martelella mediterranea DSM 17316</name>
    <dbReference type="NCBI Taxonomy" id="1122214"/>
    <lineage>
        <taxon>Bacteria</taxon>
        <taxon>Pseudomonadati</taxon>
        <taxon>Pseudomonadota</taxon>
        <taxon>Alphaproteobacteria</taxon>
        <taxon>Hyphomicrobiales</taxon>
        <taxon>Aurantimonadaceae</taxon>
        <taxon>Martelella</taxon>
    </lineage>
</organism>
<sequence length="169" mass="18155">MADRIFGGFFALLGLAIILSTQQIVQNFPGTGDPGPRILPYIIGALLLVLGLALAVQRRKPRTADDLSEEVLEAIRSGPDNPNVGIQKPPSPVRRVGIMLGFVAFIPLIDVLGFSISATLFLAWVMSLMDEITLRRVLVRSAAALVVTVILGLLMSHALNLSVPGVWFS</sequence>
<reference evidence="3 4" key="1">
    <citation type="submission" date="2017-03" db="EMBL/GenBank/DDBJ databases">
        <title>Foreign affairs: Plasmid Transfer between Roseobacters and Rhizobia.</title>
        <authorList>
            <person name="Bartling P."/>
            <person name="Bunk B."/>
            <person name="Overmann J."/>
            <person name="Brinkmann H."/>
            <person name="Petersen J."/>
        </authorList>
    </citation>
    <scope>NUCLEOTIDE SEQUENCE [LARGE SCALE GENOMIC DNA]</scope>
    <source>
        <strain evidence="3 4">MACL11</strain>
        <plasmid evidence="4">Plasmid pmm170</plasmid>
    </source>
</reference>
<geneLocation type="plasmid" evidence="4">
    <name>pmm170</name>
</geneLocation>
<dbReference type="EMBL" id="CP020333">
    <property type="protein sequence ID" value="AQZ54534.1"/>
    <property type="molecule type" value="Genomic_DNA"/>
</dbReference>
<feature type="transmembrane region" description="Helical" evidence="1">
    <location>
        <begin position="137"/>
        <end position="159"/>
    </location>
</feature>
<proteinExistence type="predicted"/>
<keyword evidence="3" id="KW-0614">Plasmid</keyword>
<protein>
    <submittedName>
        <fullName evidence="3">Tripartite tricarboxylate transporter TctB family protein</fullName>
    </submittedName>
</protein>
<evidence type="ECO:0000313" key="3">
    <source>
        <dbReference type="EMBL" id="AQZ54534.1"/>
    </source>
</evidence>
<dbReference type="Pfam" id="PF07331">
    <property type="entry name" value="TctB"/>
    <property type="match status" value="1"/>
</dbReference>
<feature type="transmembrane region" description="Helical" evidence="1">
    <location>
        <begin position="96"/>
        <end position="125"/>
    </location>
</feature>
<evidence type="ECO:0000313" key="4">
    <source>
        <dbReference type="Proteomes" id="UP000191135"/>
    </source>
</evidence>
<dbReference type="InterPro" id="IPR009936">
    <property type="entry name" value="DUF1468"/>
</dbReference>
<feature type="domain" description="DUF1468" evidence="2">
    <location>
        <begin position="5"/>
        <end position="164"/>
    </location>
</feature>
<name>A0A1U9ZA20_9HYPH</name>
<keyword evidence="1" id="KW-1133">Transmembrane helix</keyword>
<dbReference type="KEGG" id="mmed:Mame_05243"/>